<gene>
    <name evidence="4" type="ORF">SAMN05518846_11470</name>
</gene>
<feature type="transmembrane region" description="Helical" evidence="3">
    <location>
        <begin position="416"/>
        <end position="435"/>
    </location>
</feature>
<evidence type="ECO:0000313" key="4">
    <source>
        <dbReference type="EMBL" id="SFK49351.1"/>
    </source>
</evidence>
<feature type="transmembrane region" description="Helical" evidence="3">
    <location>
        <begin position="324"/>
        <end position="346"/>
    </location>
</feature>
<evidence type="ECO:0000256" key="2">
    <source>
        <dbReference type="ARBA" id="ARBA00023136"/>
    </source>
</evidence>
<protein>
    <submittedName>
        <fullName evidence="4">Spore germination protein</fullName>
    </submittedName>
</protein>
<dbReference type="InterPro" id="IPR004995">
    <property type="entry name" value="Spore_Ger"/>
</dbReference>
<dbReference type="GO" id="GO:0016020">
    <property type="term" value="C:membrane"/>
    <property type="evidence" value="ECO:0007669"/>
    <property type="project" value="InterPro"/>
</dbReference>
<accession>A0A1I4A071</accession>
<dbReference type="Proteomes" id="UP000198915">
    <property type="component" value="Unassembled WGS sequence"/>
</dbReference>
<dbReference type="Pfam" id="PF03323">
    <property type="entry name" value="GerA"/>
    <property type="match status" value="1"/>
</dbReference>
<dbReference type="PIRSF" id="PIRSF005690">
    <property type="entry name" value="GerBA"/>
    <property type="match status" value="1"/>
</dbReference>
<evidence type="ECO:0000256" key="1">
    <source>
        <dbReference type="ARBA" id="ARBA00005278"/>
    </source>
</evidence>
<reference evidence="5" key="1">
    <citation type="submission" date="2016-10" db="EMBL/GenBank/DDBJ databases">
        <authorList>
            <person name="Varghese N."/>
            <person name="Submissions S."/>
        </authorList>
    </citation>
    <scope>NUCLEOTIDE SEQUENCE [LARGE SCALE GENOMIC DNA]</scope>
    <source>
        <strain evidence="5">OK042</strain>
    </source>
</reference>
<comment type="similarity">
    <text evidence="1">Belongs to the GerABKA family.</text>
</comment>
<proteinExistence type="inferred from homology"/>
<keyword evidence="3" id="KW-0812">Transmembrane</keyword>
<dbReference type="PANTHER" id="PTHR22550:SF16">
    <property type="entry name" value="SPORE GERMINATION PROTEIN"/>
    <property type="match status" value="1"/>
</dbReference>
<dbReference type="GO" id="GO:0009847">
    <property type="term" value="P:spore germination"/>
    <property type="evidence" value="ECO:0007669"/>
    <property type="project" value="InterPro"/>
</dbReference>
<evidence type="ECO:0000313" key="5">
    <source>
        <dbReference type="Proteomes" id="UP000198915"/>
    </source>
</evidence>
<evidence type="ECO:0000256" key="3">
    <source>
        <dbReference type="SAM" id="Phobius"/>
    </source>
</evidence>
<dbReference type="AlphaFoldDB" id="A0A1I4A071"/>
<sequence>MGKNTHDNESKSKYREDRGYMSLKGWLGRKRALAMLGKRPITGSIQPISDRLDENIAMLQTIFTLTPDLIIRTFESNFAEGRVALVYLSGLVDKNSINNNMLRPLLNPTSNADTSIVDLLSVGAISNAYDMETVEAEILQGSSVLLIEGRTEACVVETHGWPQRAVEDPQMEASLKGAHQGFVETDIQNIALIRRYLPNRELKIKQLRVGERGKTKLSIMYMEDIASPDVLKEMEDRIKLLNIDAVINTGELAELIEDNPFSPFPQLVTTERPDSVASHLLQGRIAVVVDRSPSVLVGPATFASFFQTVDDYSTRWPVATFIRLLRYLAFLVATFLPAVYIALVSFNYEVIPIDLILSVGESRERVPFPPLLEAMLMELTLEMLREAGVRLPAPIGQTVGIVGGIVIGQAVVQAGVVSNIMVIVVAFTAIASFIIPNYDMASALRLLRFVMMGLAGMFGIVGIVIGLMTMMGHMISLESLGVPYGSPLAPTRYSDWKDLFVRVPLWNMKNRPVSARARQLKRQGENRPEGDGK</sequence>
<dbReference type="PANTHER" id="PTHR22550">
    <property type="entry name" value="SPORE GERMINATION PROTEIN"/>
    <property type="match status" value="1"/>
</dbReference>
<dbReference type="EMBL" id="FORT01000014">
    <property type="protein sequence ID" value="SFK49351.1"/>
    <property type="molecule type" value="Genomic_DNA"/>
</dbReference>
<name>A0A1I4A071_9BACL</name>
<keyword evidence="2 3" id="KW-0472">Membrane</keyword>
<dbReference type="InterPro" id="IPR050768">
    <property type="entry name" value="UPF0353/GerABKA_families"/>
</dbReference>
<feature type="transmembrane region" description="Helical" evidence="3">
    <location>
        <begin position="447"/>
        <end position="471"/>
    </location>
</feature>
<keyword evidence="3" id="KW-1133">Transmembrane helix</keyword>
<organism evidence="4 5">
    <name type="scientific">Brevibacillus centrosporus</name>
    <dbReference type="NCBI Taxonomy" id="54910"/>
    <lineage>
        <taxon>Bacteria</taxon>
        <taxon>Bacillati</taxon>
        <taxon>Bacillota</taxon>
        <taxon>Bacilli</taxon>
        <taxon>Bacillales</taxon>
        <taxon>Paenibacillaceae</taxon>
        <taxon>Brevibacillus</taxon>
    </lineage>
</organism>
<dbReference type="STRING" id="1884381.SAMN05518846_11470"/>
<keyword evidence="5" id="KW-1185">Reference proteome</keyword>